<keyword evidence="2" id="KW-0472">Membrane</keyword>
<evidence type="ECO:0000313" key="5">
    <source>
        <dbReference type="Proteomes" id="UP000237631"/>
    </source>
</evidence>
<evidence type="ECO:0000256" key="3">
    <source>
        <dbReference type="SAM" id="SignalP"/>
    </source>
</evidence>
<reference evidence="5" key="1">
    <citation type="journal article" date="2017" name="bioRxiv">
        <title>Conservation of a gene cluster reveals novel cercosporin biosynthetic mechanisms and extends production to the genus Colletotrichum.</title>
        <authorList>
            <person name="de Jonge R."/>
            <person name="Ebert M.K."/>
            <person name="Huitt-Roehl C.R."/>
            <person name="Pal P."/>
            <person name="Suttle J.C."/>
            <person name="Spanner R.E."/>
            <person name="Neubauer J.D."/>
            <person name="Jurick W.M.II."/>
            <person name="Stott K.A."/>
            <person name="Secor G.A."/>
            <person name="Thomma B.P.H.J."/>
            <person name="Van de Peer Y."/>
            <person name="Townsend C.A."/>
            <person name="Bolton M.D."/>
        </authorList>
    </citation>
    <scope>NUCLEOTIDE SEQUENCE [LARGE SCALE GENOMIC DNA]</scope>
    <source>
        <strain evidence="5">CBS538.71</strain>
    </source>
</reference>
<feature type="compositionally biased region" description="Low complexity" evidence="1">
    <location>
        <begin position="227"/>
        <end position="237"/>
    </location>
</feature>
<evidence type="ECO:0000313" key="4">
    <source>
        <dbReference type="EMBL" id="PPJ56227.1"/>
    </source>
</evidence>
<dbReference type="EMBL" id="PNEN01000521">
    <property type="protein sequence ID" value="PPJ56227.1"/>
    <property type="molecule type" value="Genomic_DNA"/>
</dbReference>
<keyword evidence="2" id="KW-1133">Transmembrane helix</keyword>
<comment type="caution">
    <text evidence="4">The sequence shown here is derived from an EMBL/GenBank/DDBJ whole genome shotgun (WGS) entry which is preliminary data.</text>
</comment>
<gene>
    <name evidence="4" type="ORF">CBER1_06390</name>
</gene>
<feature type="signal peptide" evidence="3">
    <location>
        <begin position="1"/>
        <end position="17"/>
    </location>
</feature>
<proteinExistence type="predicted"/>
<organism evidence="4 5">
    <name type="scientific">Cercospora berteroae</name>
    <dbReference type="NCBI Taxonomy" id="357750"/>
    <lineage>
        <taxon>Eukaryota</taxon>
        <taxon>Fungi</taxon>
        <taxon>Dikarya</taxon>
        <taxon>Ascomycota</taxon>
        <taxon>Pezizomycotina</taxon>
        <taxon>Dothideomycetes</taxon>
        <taxon>Dothideomycetidae</taxon>
        <taxon>Mycosphaerellales</taxon>
        <taxon>Mycosphaerellaceae</taxon>
        <taxon>Cercospora</taxon>
    </lineage>
</organism>
<feature type="transmembrane region" description="Helical" evidence="2">
    <location>
        <begin position="239"/>
        <end position="263"/>
    </location>
</feature>
<dbReference type="STRING" id="357750.A0A2S6C912"/>
<protein>
    <recommendedName>
        <fullName evidence="6">Extracellular membrane protein CFEM domain-containing protein</fullName>
    </recommendedName>
</protein>
<keyword evidence="2" id="KW-0812">Transmembrane</keyword>
<evidence type="ECO:0000256" key="2">
    <source>
        <dbReference type="SAM" id="Phobius"/>
    </source>
</evidence>
<dbReference type="Proteomes" id="UP000237631">
    <property type="component" value="Unassembled WGS sequence"/>
</dbReference>
<feature type="chain" id="PRO_5015745467" description="Extracellular membrane protein CFEM domain-containing protein" evidence="3">
    <location>
        <begin position="18"/>
        <end position="264"/>
    </location>
</feature>
<sequence>MRSALLLLATALTAVSATEDCQETYKTCIAAGTAEVVCQCDLTTCSGEDAARIRDFCATATAGLTKPTSTTPPPSGTTSIFSGTIIQPPGVTQINAPAGSIPLGKPCGASEQCVNGAQCWANTDLSIRVCGNFQASCTSDSQCAYNSCNGGLCNGFLASSDYPANKQTSTGTATGAATSAPASASSSSAALTYATGSPTSGNAPPVYQPAPTATASRVPVIGGGNGTNSTTPGSGPTPYTGGAALECAFAGFAAIVAGVAAWVM</sequence>
<dbReference type="OrthoDB" id="3650646at2759"/>
<name>A0A2S6C912_9PEZI</name>
<dbReference type="AlphaFoldDB" id="A0A2S6C912"/>
<evidence type="ECO:0000256" key="1">
    <source>
        <dbReference type="SAM" id="MobiDB-lite"/>
    </source>
</evidence>
<evidence type="ECO:0008006" key="6">
    <source>
        <dbReference type="Google" id="ProtNLM"/>
    </source>
</evidence>
<keyword evidence="3" id="KW-0732">Signal</keyword>
<accession>A0A2S6C912</accession>
<keyword evidence="5" id="KW-1185">Reference proteome</keyword>
<feature type="region of interest" description="Disordered" evidence="1">
    <location>
        <begin position="194"/>
        <end position="237"/>
    </location>
</feature>